<dbReference type="PANTHER" id="PTHR45436">
    <property type="entry name" value="SENSOR HISTIDINE KINASE YKOH"/>
    <property type="match status" value="1"/>
</dbReference>
<dbReference type="Pfam" id="PF02518">
    <property type="entry name" value="HATPase_c"/>
    <property type="match status" value="1"/>
</dbReference>
<dbReference type="PANTHER" id="PTHR45436:SF5">
    <property type="entry name" value="SENSOR HISTIDINE KINASE TRCS"/>
    <property type="match status" value="1"/>
</dbReference>
<dbReference type="GO" id="GO:0005524">
    <property type="term" value="F:ATP binding"/>
    <property type="evidence" value="ECO:0007669"/>
    <property type="project" value="UniProtKB-KW"/>
</dbReference>
<dbReference type="GO" id="GO:0000160">
    <property type="term" value="P:phosphorelay signal transduction system"/>
    <property type="evidence" value="ECO:0007669"/>
    <property type="project" value="TreeGrafter"/>
</dbReference>
<feature type="region of interest" description="Disordered" evidence="6">
    <location>
        <begin position="427"/>
        <end position="498"/>
    </location>
</feature>
<organism evidence="9">
    <name type="scientific">Streptomyces sp. NBC_00093</name>
    <dbReference type="NCBI Taxonomy" id="2975649"/>
    <lineage>
        <taxon>Bacteria</taxon>
        <taxon>Bacillati</taxon>
        <taxon>Actinomycetota</taxon>
        <taxon>Actinomycetes</taxon>
        <taxon>Kitasatosporales</taxon>
        <taxon>Streptomycetaceae</taxon>
        <taxon>Streptomyces</taxon>
    </lineage>
</organism>
<evidence type="ECO:0000256" key="6">
    <source>
        <dbReference type="SAM" id="MobiDB-lite"/>
    </source>
</evidence>
<evidence type="ECO:0000256" key="7">
    <source>
        <dbReference type="SAM" id="Phobius"/>
    </source>
</evidence>
<evidence type="ECO:0000256" key="1">
    <source>
        <dbReference type="ARBA" id="ARBA00000085"/>
    </source>
</evidence>
<dbReference type="Gene3D" id="3.30.565.10">
    <property type="entry name" value="Histidine kinase-like ATPase, C-terminal domain"/>
    <property type="match status" value="1"/>
</dbReference>
<keyword evidence="4" id="KW-0808">Transferase</keyword>
<keyword evidence="9" id="KW-0067">ATP-binding</keyword>
<keyword evidence="7" id="KW-1133">Transmembrane helix</keyword>
<feature type="compositionally biased region" description="Polar residues" evidence="6">
    <location>
        <begin position="489"/>
        <end position="498"/>
    </location>
</feature>
<dbReference type="GO" id="GO:0004673">
    <property type="term" value="F:protein histidine kinase activity"/>
    <property type="evidence" value="ECO:0007669"/>
    <property type="project" value="UniProtKB-EC"/>
</dbReference>
<protein>
    <recommendedName>
        <fullName evidence="2">histidine kinase</fullName>
        <ecNumber evidence="2">2.7.13.3</ecNumber>
    </recommendedName>
</protein>
<accession>A0AAU2A628</accession>
<gene>
    <name evidence="9" type="ORF">OHA22_32215</name>
</gene>
<reference evidence="9" key="1">
    <citation type="submission" date="2022-10" db="EMBL/GenBank/DDBJ databases">
        <title>The complete genomes of actinobacterial strains from the NBC collection.</title>
        <authorList>
            <person name="Joergensen T.S."/>
            <person name="Alvarez Arevalo M."/>
            <person name="Sterndorff E.B."/>
            <person name="Faurdal D."/>
            <person name="Vuksanovic O."/>
            <person name="Mourched A.-S."/>
            <person name="Charusanti P."/>
            <person name="Shaw S."/>
            <person name="Blin K."/>
            <person name="Weber T."/>
        </authorList>
    </citation>
    <scope>NUCLEOTIDE SEQUENCE</scope>
    <source>
        <strain evidence="9">NBC_00093</strain>
    </source>
</reference>
<dbReference type="EC" id="2.7.13.3" evidence="2"/>
<dbReference type="InterPro" id="IPR003594">
    <property type="entry name" value="HATPase_dom"/>
</dbReference>
<keyword evidence="7" id="KW-0812">Transmembrane</keyword>
<evidence type="ECO:0000256" key="2">
    <source>
        <dbReference type="ARBA" id="ARBA00012438"/>
    </source>
</evidence>
<evidence type="ECO:0000313" key="9">
    <source>
        <dbReference type="EMBL" id="WTT19860.1"/>
    </source>
</evidence>
<feature type="transmembrane region" description="Helical" evidence="7">
    <location>
        <begin position="26"/>
        <end position="48"/>
    </location>
</feature>
<comment type="catalytic activity">
    <reaction evidence="1">
        <text>ATP + protein L-histidine = ADP + protein N-phospho-L-histidine.</text>
        <dbReference type="EC" id="2.7.13.3"/>
    </reaction>
</comment>
<dbReference type="GO" id="GO:0005886">
    <property type="term" value="C:plasma membrane"/>
    <property type="evidence" value="ECO:0007669"/>
    <property type="project" value="TreeGrafter"/>
</dbReference>
<proteinExistence type="predicted"/>
<evidence type="ECO:0000256" key="3">
    <source>
        <dbReference type="ARBA" id="ARBA00022553"/>
    </source>
</evidence>
<feature type="domain" description="Histidine kinase/HSP90-like ATPase" evidence="8">
    <location>
        <begin position="278"/>
        <end position="386"/>
    </location>
</feature>
<keyword evidence="7" id="KW-0472">Membrane</keyword>
<evidence type="ECO:0000256" key="5">
    <source>
        <dbReference type="ARBA" id="ARBA00022777"/>
    </source>
</evidence>
<evidence type="ECO:0000259" key="8">
    <source>
        <dbReference type="Pfam" id="PF02518"/>
    </source>
</evidence>
<keyword evidence="3" id="KW-0597">Phosphoprotein</keyword>
<evidence type="ECO:0000256" key="4">
    <source>
        <dbReference type="ARBA" id="ARBA00022679"/>
    </source>
</evidence>
<dbReference type="AlphaFoldDB" id="A0AAU2A628"/>
<dbReference type="SUPFAM" id="SSF55874">
    <property type="entry name" value="ATPase domain of HSP90 chaperone/DNA topoisomerase II/histidine kinase"/>
    <property type="match status" value="1"/>
</dbReference>
<dbReference type="InterPro" id="IPR036890">
    <property type="entry name" value="HATPase_C_sf"/>
</dbReference>
<keyword evidence="9" id="KW-0547">Nucleotide-binding</keyword>
<feature type="transmembrane region" description="Helical" evidence="7">
    <location>
        <begin position="54"/>
        <end position="80"/>
    </location>
</feature>
<sequence>MSDRVSAARQVTHRRRRGRRPRVDRYLLDEVGGVLVAPVVCLVGVWAVSVSAAWVFRFTVTQLAIALGGGVLVAVLVGVIRVQAVAASLQGHRDAEFQRVAEAVHAAEQTMIWTADQLCQGARPPLPDDPQPAGGDMLDKVIELIGSLKMQGAGSLLRVHDESQAAVLVEMHRTLSRRQHSLIGEMLEHLSGLQKATDDPDLLDWSFKIDHLAMRLRRMVESVSVVLGSQYLRETRAPVKVDTVLRGTKSEVVRYPRVQIAAGEVGDAFALPAHVHPDVAHLLAELIDNGLEHSDPATHVVVRAQQVAHGLLIEVEDKATLLMEPEQREMLNRLLEHPEQADVAGQVRAGRLGLITSAKIAEKYGLTVWLTMNPMGGTTAHVVVPAQYLVPVTRAVATVAIPAAPEPVAASQPAHAGAGAVQQLVRRAPSNPPSNPGTGATAPLPKRRRVHRPVAATAAEGEVPAQAANPRAVGDWRAGLRAGLGTEPASGTPSIGQP</sequence>
<keyword evidence="5" id="KW-0418">Kinase</keyword>
<name>A0AAU2A628_9ACTN</name>
<dbReference type="EMBL" id="CP108222">
    <property type="protein sequence ID" value="WTT19860.1"/>
    <property type="molecule type" value="Genomic_DNA"/>
</dbReference>
<dbReference type="InterPro" id="IPR050428">
    <property type="entry name" value="TCS_sensor_his_kinase"/>
</dbReference>